<sequence>MPEIRDEQSKQEDFPDAEIRGAAQNEGFVEGEEEVQVCELGEHDVGREGDGVGDGVGGGGHVGQQQIVVWLEEGVVGSG</sequence>
<keyword evidence="3" id="KW-1185">Reference proteome</keyword>
<evidence type="ECO:0000313" key="2">
    <source>
        <dbReference type="EMBL" id="TGO89824.1"/>
    </source>
</evidence>
<gene>
    <name evidence="2" type="ORF">BPOR_0092g00100</name>
</gene>
<dbReference type="EMBL" id="PQXO01000092">
    <property type="protein sequence ID" value="TGO89824.1"/>
    <property type="molecule type" value="Genomic_DNA"/>
</dbReference>
<proteinExistence type="predicted"/>
<protein>
    <submittedName>
        <fullName evidence="2">Uncharacterized protein</fullName>
    </submittedName>
</protein>
<evidence type="ECO:0000256" key="1">
    <source>
        <dbReference type="SAM" id="MobiDB-lite"/>
    </source>
</evidence>
<dbReference type="AlphaFoldDB" id="A0A4Z1KZ63"/>
<evidence type="ECO:0000313" key="3">
    <source>
        <dbReference type="Proteomes" id="UP000297280"/>
    </source>
</evidence>
<comment type="caution">
    <text evidence="2">The sequence shown here is derived from an EMBL/GenBank/DDBJ whole genome shotgun (WGS) entry which is preliminary data.</text>
</comment>
<name>A0A4Z1KZ63_9HELO</name>
<feature type="region of interest" description="Disordered" evidence="1">
    <location>
        <begin position="1"/>
        <end position="31"/>
    </location>
</feature>
<accession>A0A4Z1KZ63</accession>
<feature type="compositionally biased region" description="Basic and acidic residues" evidence="1">
    <location>
        <begin position="1"/>
        <end position="19"/>
    </location>
</feature>
<organism evidence="2 3">
    <name type="scientific">Botrytis porri</name>
    <dbReference type="NCBI Taxonomy" id="87229"/>
    <lineage>
        <taxon>Eukaryota</taxon>
        <taxon>Fungi</taxon>
        <taxon>Dikarya</taxon>
        <taxon>Ascomycota</taxon>
        <taxon>Pezizomycotina</taxon>
        <taxon>Leotiomycetes</taxon>
        <taxon>Helotiales</taxon>
        <taxon>Sclerotiniaceae</taxon>
        <taxon>Botrytis</taxon>
    </lineage>
</organism>
<dbReference type="Proteomes" id="UP000297280">
    <property type="component" value="Unassembled WGS sequence"/>
</dbReference>
<reference evidence="2 3" key="1">
    <citation type="submission" date="2017-12" db="EMBL/GenBank/DDBJ databases">
        <title>Comparative genomics of Botrytis spp.</title>
        <authorList>
            <person name="Valero-Jimenez C.A."/>
            <person name="Tapia P."/>
            <person name="Veloso J."/>
            <person name="Silva-Moreno E."/>
            <person name="Staats M."/>
            <person name="Valdes J.H."/>
            <person name="Van Kan J.A.L."/>
        </authorList>
    </citation>
    <scope>NUCLEOTIDE SEQUENCE [LARGE SCALE GENOMIC DNA]</scope>
    <source>
        <strain evidence="2 3">MUCL3349</strain>
    </source>
</reference>